<dbReference type="GO" id="GO:0003677">
    <property type="term" value="F:DNA binding"/>
    <property type="evidence" value="ECO:0007669"/>
    <property type="project" value="UniProtKB-KW"/>
</dbReference>
<proteinExistence type="inferred from homology"/>
<dbReference type="FunFam" id="1.10.150.20:FF:000011">
    <property type="entry name" value="exonuclease 1"/>
    <property type="match status" value="1"/>
</dbReference>
<keyword evidence="7" id="KW-0378">Hydrolase</keyword>
<dbReference type="AlphaFoldDB" id="A0A9P4MIK9"/>
<evidence type="ECO:0000256" key="14">
    <source>
        <dbReference type="SAM" id="MobiDB-lite"/>
    </source>
</evidence>
<evidence type="ECO:0000256" key="6">
    <source>
        <dbReference type="ARBA" id="ARBA00022763"/>
    </source>
</evidence>
<sequence length="686" mass="76065">MGVKGLLPLLKSIQKPCSLKQFSGTTLGVDAYGWLHRGTIACAIELAQGKPTTKFVDFAMHRVRMLIHFGIQPFLVFDGDYLPSKKGTEKDRAAKRREAKTAGLELLRMGRTAQAYQELQKGIDVTPEMAKQLMDELDKNNIDFIVAPYEADSQLVYLEKQGTIQGIISEDSDMLVFGAKVLLTKLDQFGECVAIHRKDFTACREVSFVGWSDEEFRWMSILSGCDYLAPIGNVGLKTAHRLIRKHKTVDRVVKALQFDGKSKIPHGYMEDFRKADLTFQHQWVFCPSAKRLVHITGLKADMTADQLPYIGPEVEASIASRVARGKLHPHTKEILIATPLPLNRQNRTLEKALQHTRTPDLKKSPSIDSFFKLKRTPLAELDPNVFTPSPSQQRLLEQQLEEQPSTERLSRPPTLTRAVTDVTRSQSARRILSEMRPPPDRTSRKRQRLCSDSAISFAMNGSVKATPAHSRFFGGSSRYQSPSVLKASRKTSEKPAEVNIWSDDSIEEAMSQLEDVSASTMKSTTKKLTVFRDDIVDAEDASNETSQTESQVSIASVENAAWSQEEDHRSLEPGLPASPLHEKAGSVSADPDLDAEEESSITTAVTDARSADADGGDINEEDWEVAAKSPLKPLSVAKEFGVYLKGINSIGSEDHMIPNSDSEEDVLTEDTKPTFGLDLGKFAFTG</sequence>
<dbReference type="GO" id="GO:0017108">
    <property type="term" value="F:5'-flap endonuclease activity"/>
    <property type="evidence" value="ECO:0007669"/>
    <property type="project" value="TreeGrafter"/>
</dbReference>
<keyword evidence="4" id="KW-0540">Nuclease</keyword>
<feature type="region of interest" description="Disordered" evidence="14">
    <location>
        <begin position="381"/>
        <end position="448"/>
    </location>
</feature>
<evidence type="ECO:0000256" key="4">
    <source>
        <dbReference type="ARBA" id="ARBA00022722"/>
    </source>
</evidence>
<feature type="domain" description="XPG N-terminal" evidence="16">
    <location>
        <begin position="1"/>
        <end position="99"/>
    </location>
</feature>
<keyword evidence="12" id="KW-0234">DNA repair</keyword>
<dbReference type="Gene3D" id="3.40.50.1010">
    <property type="entry name" value="5'-nuclease"/>
    <property type="match status" value="1"/>
</dbReference>
<evidence type="ECO:0000259" key="15">
    <source>
        <dbReference type="SMART" id="SM00484"/>
    </source>
</evidence>
<feature type="region of interest" description="Disordered" evidence="14">
    <location>
        <begin position="466"/>
        <end position="492"/>
    </location>
</feature>
<dbReference type="InterPro" id="IPR006085">
    <property type="entry name" value="XPG_DNA_repair_N"/>
</dbReference>
<feature type="compositionally biased region" description="Basic and acidic residues" evidence="14">
    <location>
        <begin position="431"/>
        <end position="442"/>
    </location>
</feature>
<dbReference type="CDD" id="cd09857">
    <property type="entry name" value="PIN_EXO1"/>
    <property type="match status" value="1"/>
</dbReference>
<keyword evidence="5" id="KW-0479">Metal-binding</keyword>
<evidence type="ECO:0000313" key="18">
    <source>
        <dbReference type="Proteomes" id="UP000799439"/>
    </source>
</evidence>
<dbReference type="Proteomes" id="UP000799439">
    <property type="component" value="Unassembled WGS sequence"/>
</dbReference>
<dbReference type="InterPro" id="IPR044752">
    <property type="entry name" value="PIN-like_EXO1"/>
</dbReference>
<dbReference type="SUPFAM" id="SSF88723">
    <property type="entry name" value="PIN domain-like"/>
    <property type="match status" value="1"/>
</dbReference>
<dbReference type="PANTHER" id="PTHR11081">
    <property type="entry name" value="FLAP ENDONUCLEASE FAMILY MEMBER"/>
    <property type="match status" value="1"/>
</dbReference>
<dbReference type="InterPro" id="IPR036279">
    <property type="entry name" value="5-3_exonuclease_C_sf"/>
</dbReference>
<gene>
    <name evidence="17" type="ORF">K461DRAFT_271492</name>
</gene>
<dbReference type="GO" id="GO:0006281">
    <property type="term" value="P:DNA repair"/>
    <property type="evidence" value="ECO:0007669"/>
    <property type="project" value="UniProtKB-KW"/>
</dbReference>
<keyword evidence="10" id="KW-0267">Excision nuclease</keyword>
<keyword evidence="9" id="KW-0460">Magnesium</keyword>
<evidence type="ECO:0000256" key="13">
    <source>
        <dbReference type="ARBA" id="ARBA00023242"/>
    </source>
</evidence>
<keyword evidence="11" id="KW-0238">DNA-binding</keyword>
<evidence type="ECO:0000313" key="17">
    <source>
        <dbReference type="EMBL" id="KAF2148901.1"/>
    </source>
</evidence>
<dbReference type="EMBL" id="ML996092">
    <property type="protein sequence ID" value="KAF2148901.1"/>
    <property type="molecule type" value="Genomic_DNA"/>
</dbReference>
<keyword evidence="8" id="KW-0269">Exonuclease</keyword>
<accession>A0A9P4MIK9</accession>
<keyword evidence="6" id="KW-0227">DNA damage</keyword>
<comment type="caution">
    <text evidence="17">The sequence shown here is derived from an EMBL/GenBank/DDBJ whole genome shotgun (WGS) entry which is preliminary data.</text>
</comment>
<evidence type="ECO:0000259" key="16">
    <source>
        <dbReference type="SMART" id="SM00485"/>
    </source>
</evidence>
<evidence type="ECO:0000256" key="8">
    <source>
        <dbReference type="ARBA" id="ARBA00022839"/>
    </source>
</evidence>
<comment type="subcellular location">
    <subcellularLocation>
        <location evidence="2">Nucleus</location>
    </subcellularLocation>
</comment>
<dbReference type="GO" id="GO:0046872">
    <property type="term" value="F:metal ion binding"/>
    <property type="evidence" value="ECO:0007669"/>
    <property type="project" value="UniProtKB-KW"/>
</dbReference>
<dbReference type="PROSITE" id="PS00842">
    <property type="entry name" value="XPG_2"/>
    <property type="match status" value="1"/>
</dbReference>
<dbReference type="GO" id="GO:0035312">
    <property type="term" value="F:5'-3' DNA exonuclease activity"/>
    <property type="evidence" value="ECO:0007669"/>
    <property type="project" value="InterPro"/>
</dbReference>
<evidence type="ECO:0000256" key="12">
    <source>
        <dbReference type="ARBA" id="ARBA00023204"/>
    </source>
</evidence>
<dbReference type="GO" id="GO:0005634">
    <property type="term" value="C:nucleus"/>
    <property type="evidence" value="ECO:0007669"/>
    <property type="project" value="UniProtKB-SubCell"/>
</dbReference>
<evidence type="ECO:0000256" key="11">
    <source>
        <dbReference type="ARBA" id="ARBA00023125"/>
    </source>
</evidence>
<comment type="cofactor">
    <cofactor evidence="1">
        <name>Mg(2+)</name>
        <dbReference type="ChEBI" id="CHEBI:18420"/>
    </cofactor>
</comment>
<dbReference type="PANTHER" id="PTHR11081:SF65">
    <property type="entry name" value="DNA DAMAGE-INDUCIBLE PROTEIN DIN7-RELATED"/>
    <property type="match status" value="1"/>
</dbReference>
<name>A0A9P4MIK9_9PEZI</name>
<keyword evidence="13" id="KW-0539">Nucleus</keyword>
<dbReference type="SUPFAM" id="SSF47807">
    <property type="entry name" value="5' to 3' exonuclease, C-terminal subdomain"/>
    <property type="match status" value="1"/>
</dbReference>
<evidence type="ECO:0000256" key="10">
    <source>
        <dbReference type="ARBA" id="ARBA00022881"/>
    </source>
</evidence>
<dbReference type="Pfam" id="PF00752">
    <property type="entry name" value="XPG_N"/>
    <property type="match status" value="1"/>
</dbReference>
<evidence type="ECO:0000256" key="1">
    <source>
        <dbReference type="ARBA" id="ARBA00001946"/>
    </source>
</evidence>
<dbReference type="InterPro" id="IPR037315">
    <property type="entry name" value="EXO1_H3TH"/>
</dbReference>
<reference evidence="17" key="1">
    <citation type="journal article" date="2020" name="Stud. Mycol.">
        <title>101 Dothideomycetes genomes: a test case for predicting lifestyles and emergence of pathogens.</title>
        <authorList>
            <person name="Haridas S."/>
            <person name="Albert R."/>
            <person name="Binder M."/>
            <person name="Bloem J."/>
            <person name="Labutti K."/>
            <person name="Salamov A."/>
            <person name="Andreopoulos B."/>
            <person name="Baker S."/>
            <person name="Barry K."/>
            <person name="Bills G."/>
            <person name="Bluhm B."/>
            <person name="Cannon C."/>
            <person name="Castanera R."/>
            <person name="Culley D."/>
            <person name="Daum C."/>
            <person name="Ezra D."/>
            <person name="Gonzalez J."/>
            <person name="Henrissat B."/>
            <person name="Kuo A."/>
            <person name="Liang C."/>
            <person name="Lipzen A."/>
            <person name="Lutzoni F."/>
            <person name="Magnuson J."/>
            <person name="Mondo S."/>
            <person name="Nolan M."/>
            <person name="Ohm R."/>
            <person name="Pangilinan J."/>
            <person name="Park H.-J."/>
            <person name="Ramirez L."/>
            <person name="Alfaro M."/>
            <person name="Sun H."/>
            <person name="Tritt A."/>
            <person name="Yoshinaga Y."/>
            <person name="Zwiers L.-H."/>
            <person name="Turgeon B."/>
            <person name="Goodwin S."/>
            <person name="Spatafora J."/>
            <person name="Crous P."/>
            <person name="Grigoriev I."/>
        </authorList>
    </citation>
    <scope>NUCLEOTIDE SEQUENCE</scope>
    <source>
        <strain evidence="17">CBS 260.36</strain>
    </source>
</reference>
<dbReference type="PRINTS" id="PR00853">
    <property type="entry name" value="XPGRADSUPER"/>
</dbReference>
<dbReference type="FunFam" id="3.40.50.1010:FF:000002">
    <property type="entry name" value="Exonuclease 1, putative"/>
    <property type="match status" value="1"/>
</dbReference>
<dbReference type="Pfam" id="PF00867">
    <property type="entry name" value="XPG_I"/>
    <property type="match status" value="1"/>
</dbReference>
<evidence type="ECO:0000256" key="2">
    <source>
        <dbReference type="ARBA" id="ARBA00004123"/>
    </source>
</evidence>
<dbReference type="InterPro" id="IPR029060">
    <property type="entry name" value="PIN-like_dom_sf"/>
</dbReference>
<protein>
    <submittedName>
        <fullName evidence="17">PIN domain-like protein</fullName>
    </submittedName>
</protein>
<feature type="domain" description="XPG-I" evidence="15">
    <location>
        <begin position="138"/>
        <end position="208"/>
    </location>
</feature>
<keyword evidence="18" id="KW-1185">Reference proteome</keyword>
<feature type="region of interest" description="Disordered" evidence="14">
    <location>
        <begin position="560"/>
        <end position="617"/>
    </location>
</feature>
<evidence type="ECO:0000256" key="9">
    <source>
        <dbReference type="ARBA" id="ARBA00022842"/>
    </source>
</evidence>
<evidence type="ECO:0000256" key="3">
    <source>
        <dbReference type="ARBA" id="ARBA00010563"/>
    </source>
</evidence>
<dbReference type="InterPro" id="IPR006086">
    <property type="entry name" value="XPG-I_dom"/>
</dbReference>
<dbReference type="OrthoDB" id="26491at2759"/>
<dbReference type="SMART" id="SM00484">
    <property type="entry name" value="XPGI"/>
    <property type="match status" value="1"/>
</dbReference>
<dbReference type="CDD" id="cd09908">
    <property type="entry name" value="H3TH_EXO1"/>
    <property type="match status" value="1"/>
</dbReference>
<dbReference type="InterPro" id="IPR019974">
    <property type="entry name" value="XPG_CS"/>
</dbReference>
<dbReference type="SMART" id="SM00485">
    <property type="entry name" value="XPGN"/>
    <property type="match status" value="1"/>
</dbReference>
<comment type="similarity">
    <text evidence="3">Belongs to the XPG/RAD2 endonuclease family. EXO1 subfamily.</text>
</comment>
<evidence type="ECO:0000256" key="7">
    <source>
        <dbReference type="ARBA" id="ARBA00022801"/>
    </source>
</evidence>
<dbReference type="SMART" id="SM00279">
    <property type="entry name" value="HhH2"/>
    <property type="match status" value="1"/>
</dbReference>
<evidence type="ECO:0000256" key="5">
    <source>
        <dbReference type="ARBA" id="ARBA00022723"/>
    </source>
</evidence>
<feature type="compositionally biased region" description="Low complexity" evidence="14">
    <location>
        <begin position="388"/>
        <end position="403"/>
    </location>
</feature>
<dbReference type="InterPro" id="IPR006084">
    <property type="entry name" value="XPG/Rad2"/>
</dbReference>
<feature type="region of interest" description="Disordered" evidence="14">
    <location>
        <begin position="651"/>
        <end position="672"/>
    </location>
</feature>
<dbReference type="InterPro" id="IPR008918">
    <property type="entry name" value="HhH2"/>
</dbReference>
<dbReference type="Gene3D" id="1.10.150.20">
    <property type="entry name" value="5' to 3' exonuclease, C-terminal subdomain"/>
    <property type="match status" value="1"/>
</dbReference>
<organism evidence="17 18">
    <name type="scientific">Myriangium duriaei CBS 260.36</name>
    <dbReference type="NCBI Taxonomy" id="1168546"/>
    <lineage>
        <taxon>Eukaryota</taxon>
        <taxon>Fungi</taxon>
        <taxon>Dikarya</taxon>
        <taxon>Ascomycota</taxon>
        <taxon>Pezizomycotina</taxon>
        <taxon>Dothideomycetes</taxon>
        <taxon>Dothideomycetidae</taxon>
        <taxon>Myriangiales</taxon>
        <taxon>Myriangiaceae</taxon>
        <taxon>Myriangium</taxon>
    </lineage>
</organism>